<dbReference type="RefSeq" id="WP_134526660.1">
    <property type="nucleotide sequence ID" value="NZ_SOHN01000003.1"/>
</dbReference>
<organism evidence="2 3">
    <name type="scientific">Cryobacterium serini</name>
    <dbReference type="NCBI Taxonomy" id="1259201"/>
    <lineage>
        <taxon>Bacteria</taxon>
        <taxon>Bacillati</taxon>
        <taxon>Actinomycetota</taxon>
        <taxon>Actinomycetes</taxon>
        <taxon>Micrococcales</taxon>
        <taxon>Microbacteriaceae</taxon>
        <taxon>Cryobacterium</taxon>
    </lineage>
</organism>
<dbReference type="InterPro" id="IPR003018">
    <property type="entry name" value="GAF"/>
</dbReference>
<evidence type="ECO:0000259" key="1">
    <source>
        <dbReference type="SMART" id="SM00065"/>
    </source>
</evidence>
<gene>
    <name evidence="2" type="ORF">E3T51_01700</name>
</gene>
<dbReference type="EMBL" id="SOHN01000003">
    <property type="protein sequence ID" value="TFD91444.1"/>
    <property type="molecule type" value="Genomic_DNA"/>
</dbReference>
<dbReference type="CDD" id="cd01836">
    <property type="entry name" value="FeeA_FeeB_like"/>
    <property type="match status" value="1"/>
</dbReference>
<accession>A0A4R9BVM5</accession>
<evidence type="ECO:0000313" key="2">
    <source>
        <dbReference type="EMBL" id="TFD91444.1"/>
    </source>
</evidence>
<dbReference type="SUPFAM" id="SSF52266">
    <property type="entry name" value="SGNH hydrolase"/>
    <property type="match status" value="1"/>
</dbReference>
<dbReference type="Gene3D" id="3.30.450.40">
    <property type="match status" value="1"/>
</dbReference>
<dbReference type="Pfam" id="PF01590">
    <property type="entry name" value="GAF"/>
    <property type="match status" value="1"/>
</dbReference>
<proteinExistence type="predicted"/>
<sequence>MHDLTRWAVRPLMRAWTACAERQDRRLPRPSDVPQAHAPGIDSDRVLILGCGPAVGWGVLSHQLALPGSLARELSALTGRGVDIDLVANRTMTAANALPALDLPSLSRFDAVVLTLGVNEALTLVSRREWRARLGELLTVLQRETSQSTYFYILGIAPIRSIEIFNLPLGFIADHSAADLNRVSAQVAAEAPRTTFLPFSPAATLTPDRHRTPADYRDWAVLLADAMADTLDAVRLGINAEHVGQRVADAASRERIRQAAVDRLGIVDTPPEARFDELVVLAQRLFETESAVISVIDHDRQWHKARVGVAAPEIPRADSLCAYTITGDGPFVVEDAQKDQRFSQNPLVLGDSLIRFYAGFPIESPSGERIGSLCVFDPAPRSLAEVDQVLLRELALLVQRELQVPSSEGPAHLPA</sequence>
<dbReference type="InterPro" id="IPR036514">
    <property type="entry name" value="SGNH_hydro_sf"/>
</dbReference>
<dbReference type="PANTHER" id="PTHR43102">
    <property type="entry name" value="SLR1143 PROTEIN"/>
    <property type="match status" value="1"/>
</dbReference>
<feature type="domain" description="GAF" evidence="1">
    <location>
        <begin position="270"/>
        <end position="412"/>
    </location>
</feature>
<keyword evidence="3" id="KW-1185">Reference proteome</keyword>
<dbReference type="InterPro" id="IPR029016">
    <property type="entry name" value="GAF-like_dom_sf"/>
</dbReference>
<name>A0A4R9BVM5_9MICO</name>
<dbReference type="SUPFAM" id="SSF55781">
    <property type="entry name" value="GAF domain-like"/>
    <property type="match status" value="1"/>
</dbReference>
<evidence type="ECO:0000313" key="3">
    <source>
        <dbReference type="Proteomes" id="UP000297626"/>
    </source>
</evidence>
<dbReference type="PANTHER" id="PTHR43102:SF2">
    <property type="entry name" value="GAF DOMAIN-CONTAINING PROTEIN"/>
    <property type="match status" value="1"/>
</dbReference>
<dbReference type="Proteomes" id="UP000297626">
    <property type="component" value="Unassembled WGS sequence"/>
</dbReference>
<reference evidence="2 3" key="1">
    <citation type="submission" date="2019-03" db="EMBL/GenBank/DDBJ databases">
        <title>Genomics of glacier-inhabiting Cryobacterium strains.</title>
        <authorList>
            <person name="Liu Q."/>
            <person name="Xin Y.-H."/>
        </authorList>
    </citation>
    <scope>NUCLEOTIDE SEQUENCE [LARGE SCALE GENOMIC DNA]</scope>
    <source>
        <strain evidence="2 3">Sr54</strain>
    </source>
</reference>
<dbReference type="Gene3D" id="3.40.50.1110">
    <property type="entry name" value="SGNH hydrolase"/>
    <property type="match status" value="1"/>
</dbReference>
<dbReference type="AlphaFoldDB" id="A0A4R9BVM5"/>
<protein>
    <submittedName>
        <fullName evidence="2">GAF domain-containing protein</fullName>
    </submittedName>
</protein>
<dbReference type="SMART" id="SM00065">
    <property type="entry name" value="GAF"/>
    <property type="match status" value="1"/>
</dbReference>
<comment type="caution">
    <text evidence="2">The sequence shown here is derived from an EMBL/GenBank/DDBJ whole genome shotgun (WGS) entry which is preliminary data.</text>
</comment>